<dbReference type="PANTHER" id="PTHR34611">
    <property type="match status" value="1"/>
</dbReference>
<protein>
    <submittedName>
        <fullName evidence="4">Rpn family recombination-promoting nuclease/putative transposase</fullName>
    </submittedName>
</protein>
<dbReference type="PANTHER" id="PTHR34611:SF2">
    <property type="entry name" value="INACTIVE RECOMBINATION-PROMOTING NUCLEASE-LIKE PROTEIN RPNE-RELATED"/>
    <property type="match status" value="1"/>
</dbReference>
<feature type="domain" description="Transposase (putative) YhgA-like" evidence="3">
    <location>
        <begin position="8"/>
        <end position="209"/>
    </location>
</feature>
<dbReference type="EMBL" id="AAILJL010000012">
    <property type="protein sequence ID" value="ECF4923587.1"/>
    <property type="molecule type" value="Genomic_DNA"/>
</dbReference>
<feature type="compositionally biased region" description="Basic and acidic residues" evidence="2">
    <location>
        <begin position="257"/>
        <end position="289"/>
    </location>
</feature>
<dbReference type="Proteomes" id="UP000839641">
    <property type="component" value="Unassembled WGS sequence"/>
</dbReference>
<dbReference type="InterPro" id="IPR010106">
    <property type="entry name" value="RpnA"/>
</dbReference>
<comment type="similarity">
    <text evidence="1">Belongs to the Rpn/YhgA-like nuclease family.</text>
</comment>
<gene>
    <name evidence="4" type="ORF">FLP03_15580</name>
</gene>
<dbReference type="InterPro" id="IPR006842">
    <property type="entry name" value="Transposase_31"/>
</dbReference>
<dbReference type="InterPro" id="IPR051699">
    <property type="entry name" value="Rpn/YhgA-like_nuclease"/>
</dbReference>
<name>A0A5Y2QPK9_SALER</name>
<comment type="caution">
    <text evidence="4">The sequence shown here is derived from an EMBL/GenBank/DDBJ whole genome shotgun (WGS) entry which is preliminary data.</text>
</comment>
<dbReference type="Pfam" id="PF04754">
    <property type="entry name" value="Transposase_31"/>
    <property type="match status" value="1"/>
</dbReference>
<reference evidence="4" key="1">
    <citation type="submission" date="2019-07" db="EMBL/GenBank/DDBJ databases">
        <authorList>
            <consortium name="GenomeTrakr network: Whole genome sequencing for foodborne pathogen traceback"/>
        </authorList>
    </citation>
    <scope>NUCLEOTIDE SEQUENCE [LARGE SCALE GENOMIC DNA]</scope>
    <source>
        <strain evidence="4">FDA00014297</strain>
    </source>
</reference>
<evidence type="ECO:0000259" key="3">
    <source>
        <dbReference type="Pfam" id="PF04754"/>
    </source>
</evidence>
<evidence type="ECO:0000313" key="4">
    <source>
        <dbReference type="EMBL" id="ECF4923587.1"/>
    </source>
</evidence>
<organism evidence="4">
    <name type="scientific">Salmonella enterica subsp. arizonae</name>
    <dbReference type="NCBI Taxonomy" id="59203"/>
    <lineage>
        <taxon>Bacteria</taxon>
        <taxon>Pseudomonadati</taxon>
        <taxon>Pseudomonadota</taxon>
        <taxon>Gammaproteobacteria</taxon>
        <taxon>Enterobacterales</taxon>
        <taxon>Enterobacteriaceae</taxon>
        <taxon>Salmonella</taxon>
    </lineage>
</organism>
<dbReference type="NCBIfam" id="TIGR01784">
    <property type="entry name" value="T_den_put_tspse"/>
    <property type="match status" value="1"/>
</dbReference>
<accession>A0A5Y2QPK9</accession>
<evidence type="ECO:0000256" key="2">
    <source>
        <dbReference type="SAM" id="MobiDB-lite"/>
    </source>
</evidence>
<proteinExistence type="inferred from homology"/>
<evidence type="ECO:0000256" key="1">
    <source>
        <dbReference type="ARBA" id="ARBA00009787"/>
    </source>
</evidence>
<sequence>MMELISNTPHDALFKQFLMHPDTARDFLDIHLSAEIRGICDLDTLRLESSHFVEESLKEQYSDVLYSVKMQGTSGYIHILIEHQSTADKKMAFRMMRYAIAAMYRLLKDENGPLPLVVPLLFYQGKTSPYPLSMNWLDMFALPELARRIYSEPFPLVDITVIPDDDIMQHRRIALLELLQKHIRQRDLMILLERLVTLISAEYTTESQLNALLNYMVQRGHTDQPTVFYRELANRLPQEESMMTLAEWFEEQGMQKGKQEGKQEGMLEGKREGKREGKNEERRNIARRMLESGMSREAVAQITTLTDDEIEQIIRWR</sequence>
<dbReference type="GO" id="GO:1990238">
    <property type="term" value="F:double-stranded DNA endonuclease activity"/>
    <property type="evidence" value="ECO:0007669"/>
    <property type="project" value="TreeGrafter"/>
</dbReference>
<feature type="region of interest" description="Disordered" evidence="2">
    <location>
        <begin position="254"/>
        <end position="289"/>
    </location>
</feature>
<dbReference type="AlphaFoldDB" id="A0A5Y2QPK9"/>
<dbReference type="GO" id="GO:0006310">
    <property type="term" value="P:DNA recombination"/>
    <property type="evidence" value="ECO:0007669"/>
    <property type="project" value="TreeGrafter"/>
</dbReference>